<dbReference type="AlphaFoldDB" id="A0A517W1Z9"/>
<evidence type="ECO:0008006" key="5">
    <source>
        <dbReference type="Google" id="ProtNLM"/>
    </source>
</evidence>
<dbReference type="KEGG" id="gaw:V144x_47780"/>
<evidence type="ECO:0000256" key="1">
    <source>
        <dbReference type="SAM" id="MobiDB-lite"/>
    </source>
</evidence>
<organism evidence="3 4">
    <name type="scientific">Gimesia aquarii</name>
    <dbReference type="NCBI Taxonomy" id="2527964"/>
    <lineage>
        <taxon>Bacteria</taxon>
        <taxon>Pseudomonadati</taxon>
        <taxon>Planctomycetota</taxon>
        <taxon>Planctomycetia</taxon>
        <taxon>Planctomycetales</taxon>
        <taxon>Planctomycetaceae</taxon>
        <taxon>Gimesia</taxon>
    </lineage>
</organism>
<dbReference type="Proteomes" id="UP000318704">
    <property type="component" value="Chromosome"/>
</dbReference>
<keyword evidence="2" id="KW-0472">Membrane</keyword>
<sequence length="108" mass="10962">MAKITGKQIAKSVVFTAIGAAPGTIWFFNAGTTQSIVIACLGALVAFGLSLPGVSAARVAGGTVGVIAANNAPRPLQGKIIDTFVGENESTENEQNTDPDKDADSSKN</sequence>
<protein>
    <recommendedName>
        <fullName evidence="5">Holin</fullName>
    </recommendedName>
</protein>
<feature type="compositionally biased region" description="Basic and acidic residues" evidence="1">
    <location>
        <begin position="98"/>
        <end position="108"/>
    </location>
</feature>
<evidence type="ECO:0000313" key="3">
    <source>
        <dbReference type="EMBL" id="QDT99267.1"/>
    </source>
</evidence>
<accession>A0A517W1Z9</accession>
<dbReference type="RefSeq" id="WP_144988611.1">
    <property type="nucleotide sequence ID" value="NZ_CP037920.1"/>
</dbReference>
<reference evidence="3 4" key="1">
    <citation type="submission" date="2019-03" db="EMBL/GenBank/DDBJ databases">
        <title>Deep-cultivation of Planctomycetes and their phenomic and genomic characterization uncovers novel biology.</title>
        <authorList>
            <person name="Wiegand S."/>
            <person name="Jogler M."/>
            <person name="Boedeker C."/>
            <person name="Pinto D."/>
            <person name="Vollmers J."/>
            <person name="Rivas-Marin E."/>
            <person name="Kohn T."/>
            <person name="Peeters S.H."/>
            <person name="Heuer A."/>
            <person name="Rast P."/>
            <person name="Oberbeckmann S."/>
            <person name="Bunk B."/>
            <person name="Jeske O."/>
            <person name="Meyerdierks A."/>
            <person name="Storesund J.E."/>
            <person name="Kallscheuer N."/>
            <person name="Luecker S."/>
            <person name="Lage O.M."/>
            <person name="Pohl T."/>
            <person name="Merkel B.J."/>
            <person name="Hornburger P."/>
            <person name="Mueller R.-W."/>
            <person name="Bruemmer F."/>
            <person name="Labrenz M."/>
            <person name="Spormann A.M."/>
            <person name="Op den Camp H."/>
            <person name="Overmann J."/>
            <person name="Amann R."/>
            <person name="Jetten M.S.M."/>
            <person name="Mascher T."/>
            <person name="Medema M.H."/>
            <person name="Devos D.P."/>
            <person name="Kaster A.-K."/>
            <person name="Ovreas L."/>
            <person name="Rohde M."/>
            <person name="Galperin M.Y."/>
            <person name="Jogler C."/>
        </authorList>
    </citation>
    <scope>NUCLEOTIDE SEQUENCE [LARGE SCALE GENOMIC DNA]</scope>
    <source>
        <strain evidence="3 4">V144</strain>
    </source>
</reference>
<name>A0A517W1Z9_9PLAN</name>
<dbReference type="EMBL" id="CP037920">
    <property type="protein sequence ID" value="QDT99267.1"/>
    <property type="molecule type" value="Genomic_DNA"/>
</dbReference>
<feature type="transmembrane region" description="Helical" evidence="2">
    <location>
        <begin position="35"/>
        <end position="54"/>
    </location>
</feature>
<gene>
    <name evidence="3" type="ORF">V144x_47780</name>
</gene>
<evidence type="ECO:0000256" key="2">
    <source>
        <dbReference type="SAM" id="Phobius"/>
    </source>
</evidence>
<evidence type="ECO:0000313" key="4">
    <source>
        <dbReference type="Proteomes" id="UP000318704"/>
    </source>
</evidence>
<feature type="region of interest" description="Disordered" evidence="1">
    <location>
        <begin position="83"/>
        <end position="108"/>
    </location>
</feature>
<feature type="transmembrane region" description="Helical" evidence="2">
    <location>
        <begin position="12"/>
        <end position="29"/>
    </location>
</feature>
<keyword evidence="2" id="KW-0812">Transmembrane</keyword>
<proteinExistence type="predicted"/>
<keyword evidence="2" id="KW-1133">Transmembrane helix</keyword>